<evidence type="ECO:0000313" key="7">
    <source>
        <dbReference type="EMBL" id="KAG7097285.1"/>
    </source>
</evidence>
<accession>A0A9P7UZ06</accession>
<feature type="domain" description="C2H2-type" evidence="6">
    <location>
        <begin position="6"/>
        <end position="34"/>
    </location>
</feature>
<dbReference type="GO" id="GO:0000981">
    <property type="term" value="F:DNA-binding transcription factor activity, RNA polymerase II-specific"/>
    <property type="evidence" value="ECO:0007669"/>
    <property type="project" value="TreeGrafter"/>
</dbReference>
<keyword evidence="8" id="KW-1185">Reference proteome</keyword>
<dbReference type="GO" id="GO:0005667">
    <property type="term" value="C:transcription regulator complex"/>
    <property type="evidence" value="ECO:0007669"/>
    <property type="project" value="TreeGrafter"/>
</dbReference>
<dbReference type="PANTHER" id="PTHR14003">
    <property type="entry name" value="TRANSCRIPTIONAL REPRESSOR PROTEIN YY"/>
    <property type="match status" value="1"/>
</dbReference>
<dbReference type="FunFam" id="3.30.160.60:FF:000086">
    <property type="entry name" value="transcription factor E4F1 isoform X1"/>
    <property type="match status" value="1"/>
</dbReference>
<dbReference type="InterPro" id="IPR036236">
    <property type="entry name" value="Znf_C2H2_sf"/>
</dbReference>
<keyword evidence="2" id="KW-0677">Repeat</keyword>
<dbReference type="GO" id="GO:0031519">
    <property type="term" value="C:PcG protein complex"/>
    <property type="evidence" value="ECO:0007669"/>
    <property type="project" value="TreeGrafter"/>
</dbReference>
<dbReference type="RefSeq" id="XP_043013755.1">
    <property type="nucleotide sequence ID" value="XM_043149151.1"/>
</dbReference>
<dbReference type="GO" id="GO:0008270">
    <property type="term" value="F:zinc ion binding"/>
    <property type="evidence" value="ECO:0007669"/>
    <property type="project" value="UniProtKB-KW"/>
</dbReference>
<organism evidence="7 8">
    <name type="scientific">Marasmius oreades</name>
    <name type="common">fairy-ring Marasmius</name>
    <dbReference type="NCBI Taxonomy" id="181124"/>
    <lineage>
        <taxon>Eukaryota</taxon>
        <taxon>Fungi</taxon>
        <taxon>Dikarya</taxon>
        <taxon>Basidiomycota</taxon>
        <taxon>Agaricomycotina</taxon>
        <taxon>Agaricomycetes</taxon>
        <taxon>Agaricomycetidae</taxon>
        <taxon>Agaricales</taxon>
        <taxon>Marasmiineae</taxon>
        <taxon>Marasmiaceae</taxon>
        <taxon>Marasmius</taxon>
    </lineage>
</organism>
<dbReference type="PROSITE" id="PS00028">
    <property type="entry name" value="ZINC_FINGER_C2H2_1"/>
    <property type="match status" value="4"/>
</dbReference>
<feature type="domain" description="C2H2-type" evidence="6">
    <location>
        <begin position="63"/>
        <end position="93"/>
    </location>
</feature>
<feature type="domain" description="C2H2-type" evidence="6">
    <location>
        <begin position="35"/>
        <end position="62"/>
    </location>
</feature>
<dbReference type="InterPro" id="IPR013087">
    <property type="entry name" value="Znf_C2H2_type"/>
</dbReference>
<evidence type="ECO:0000256" key="4">
    <source>
        <dbReference type="ARBA" id="ARBA00022833"/>
    </source>
</evidence>
<evidence type="ECO:0000256" key="5">
    <source>
        <dbReference type="PROSITE-ProRule" id="PRU00042"/>
    </source>
</evidence>
<dbReference type="FunFam" id="3.30.160.60:FF:000557">
    <property type="entry name" value="zinc finger and SCAN domain-containing protein 29"/>
    <property type="match status" value="1"/>
</dbReference>
<dbReference type="EMBL" id="CM032182">
    <property type="protein sequence ID" value="KAG7097285.1"/>
    <property type="molecule type" value="Genomic_DNA"/>
</dbReference>
<protein>
    <recommendedName>
        <fullName evidence="6">C2H2-type domain-containing protein</fullName>
    </recommendedName>
</protein>
<comment type="caution">
    <text evidence="7">The sequence shown here is derived from an EMBL/GenBank/DDBJ whole genome shotgun (WGS) entry which is preliminary data.</text>
</comment>
<dbReference type="GO" id="GO:0000978">
    <property type="term" value="F:RNA polymerase II cis-regulatory region sequence-specific DNA binding"/>
    <property type="evidence" value="ECO:0007669"/>
    <property type="project" value="TreeGrafter"/>
</dbReference>
<dbReference type="Proteomes" id="UP001049176">
    <property type="component" value="Chromosome 2"/>
</dbReference>
<evidence type="ECO:0000256" key="3">
    <source>
        <dbReference type="ARBA" id="ARBA00022771"/>
    </source>
</evidence>
<dbReference type="Gene3D" id="3.30.160.60">
    <property type="entry name" value="Classic Zinc Finger"/>
    <property type="match status" value="3"/>
</dbReference>
<reference evidence="7" key="1">
    <citation type="journal article" date="2021" name="Genome Biol. Evol.">
        <title>The assembled and annotated genome of the fairy-ring fungus Marasmius oreades.</title>
        <authorList>
            <person name="Hiltunen M."/>
            <person name="Ament-Velasquez S.L."/>
            <person name="Johannesson H."/>
        </authorList>
    </citation>
    <scope>NUCLEOTIDE SEQUENCE</scope>
    <source>
        <strain evidence="7">03SP1</strain>
    </source>
</reference>
<dbReference type="Pfam" id="PF00096">
    <property type="entry name" value="zf-C2H2"/>
    <property type="match status" value="2"/>
</dbReference>
<dbReference type="PANTHER" id="PTHR14003:SF20">
    <property type="entry name" value="FINGER DOMAIN PROTEIN, PUTATIVE (AFU_ORTHOLOGUE AFUA_4G10380)-RELATED"/>
    <property type="match status" value="1"/>
</dbReference>
<proteinExistence type="predicted"/>
<keyword evidence="3 5" id="KW-0863">Zinc-finger</keyword>
<sequence>MVASEHVCPVCGKSFSRKGDLTRHRRGIHGGERPYVCRVCYKAFSQASGLKTHKNVHTGAKPFACNVDGCAKAFGDPSSCARHRKEIHREAESYSCPVDGCNSRIKRRSGFACHLRKHGWDTNDLDLDTYASRKRVSRPKPSAELRKTVKPEPVSEPVFFTSMPLPAYHGASHGKFDTTYSTIPYANHAPYHDTHYNQVSVYLNPLPNSLYSAAPSRATTQTPDLGFSCSFSPASNSSLRPTPEPLTTLNPFDFSSFDDLGNPAKMFVAYIDNNLWPLGGIDHTFPGTGWGGAGPDVGRL</sequence>
<evidence type="ECO:0000256" key="2">
    <source>
        <dbReference type="ARBA" id="ARBA00022737"/>
    </source>
</evidence>
<gene>
    <name evidence="7" type="ORF">E1B28_004650</name>
</gene>
<keyword evidence="1" id="KW-0479">Metal-binding</keyword>
<dbReference type="AlphaFoldDB" id="A0A9P7UZ06"/>
<dbReference type="SUPFAM" id="SSF57667">
    <property type="entry name" value="beta-beta-alpha zinc fingers"/>
    <property type="match status" value="2"/>
</dbReference>
<evidence type="ECO:0000256" key="1">
    <source>
        <dbReference type="ARBA" id="ARBA00022723"/>
    </source>
</evidence>
<dbReference type="GO" id="GO:0000785">
    <property type="term" value="C:chromatin"/>
    <property type="evidence" value="ECO:0007669"/>
    <property type="project" value="TreeGrafter"/>
</dbReference>
<dbReference type="GeneID" id="66073726"/>
<dbReference type="SMART" id="SM00355">
    <property type="entry name" value="ZnF_C2H2"/>
    <property type="match status" value="4"/>
</dbReference>
<dbReference type="PROSITE" id="PS50157">
    <property type="entry name" value="ZINC_FINGER_C2H2_2"/>
    <property type="match status" value="3"/>
</dbReference>
<dbReference type="KEGG" id="more:E1B28_004650"/>
<dbReference type="OrthoDB" id="654211at2759"/>
<evidence type="ECO:0000313" key="8">
    <source>
        <dbReference type="Proteomes" id="UP001049176"/>
    </source>
</evidence>
<keyword evidence="4" id="KW-0862">Zinc</keyword>
<name>A0A9P7UZ06_9AGAR</name>
<evidence type="ECO:0000259" key="6">
    <source>
        <dbReference type="PROSITE" id="PS50157"/>
    </source>
</evidence>